<feature type="compositionally biased region" description="Low complexity" evidence="1">
    <location>
        <begin position="278"/>
        <end position="290"/>
    </location>
</feature>
<feature type="compositionally biased region" description="Polar residues" evidence="1">
    <location>
        <begin position="353"/>
        <end position="363"/>
    </location>
</feature>
<feature type="region of interest" description="Disordered" evidence="1">
    <location>
        <begin position="247"/>
        <end position="363"/>
    </location>
</feature>
<feature type="compositionally biased region" description="Polar residues" evidence="1">
    <location>
        <begin position="594"/>
        <end position="608"/>
    </location>
</feature>
<feature type="compositionally biased region" description="Low complexity" evidence="1">
    <location>
        <begin position="300"/>
        <end position="310"/>
    </location>
</feature>
<feature type="compositionally biased region" description="Gly residues" evidence="1">
    <location>
        <begin position="580"/>
        <end position="589"/>
    </location>
</feature>
<gene>
    <name evidence="2" type="ORF">Cvel_30816</name>
</gene>
<dbReference type="EMBL" id="CDMZ01003645">
    <property type="protein sequence ID" value="CEM47114.1"/>
    <property type="molecule type" value="Genomic_DNA"/>
</dbReference>
<evidence type="ECO:0000313" key="2">
    <source>
        <dbReference type="EMBL" id="CEM47114.1"/>
    </source>
</evidence>
<organism evidence="2">
    <name type="scientific">Chromera velia CCMP2878</name>
    <dbReference type="NCBI Taxonomy" id="1169474"/>
    <lineage>
        <taxon>Eukaryota</taxon>
        <taxon>Sar</taxon>
        <taxon>Alveolata</taxon>
        <taxon>Colpodellida</taxon>
        <taxon>Chromeraceae</taxon>
        <taxon>Chromera</taxon>
    </lineage>
</organism>
<feature type="compositionally biased region" description="Basic and acidic residues" evidence="1">
    <location>
        <begin position="330"/>
        <end position="352"/>
    </location>
</feature>
<reference evidence="2" key="1">
    <citation type="submission" date="2014-11" db="EMBL/GenBank/DDBJ databases">
        <authorList>
            <person name="Otto D Thomas"/>
            <person name="Naeem Raeece"/>
        </authorList>
    </citation>
    <scope>NUCLEOTIDE SEQUENCE</scope>
</reference>
<evidence type="ECO:0000256" key="1">
    <source>
        <dbReference type="SAM" id="MobiDB-lite"/>
    </source>
</evidence>
<accession>A0A0G4HRV5</accession>
<proteinExistence type="predicted"/>
<feature type="region of interest" description="Disordered" evidence="1">
    <location>
        <begin position="575"/>
        <end position="623"/>
    </location>
</feature>
<name>A0A0G4HRV5_9ALVE</name>
<dbReference type="VEuPathDB" id="CryptoDB:Cvel_30816"/>
<dbReference type="AlphaFoldDB" id="A0A0G4HRV5"/>
<sequence>MGRTKHPVGEKLELNKWRAEREIKEVKWERDRQQKQLVEDATKGISFGHWWRKLAAHPTVVQLYAPEKAAQICKLVARLEEGHVSLSRLCKAFDDLFELYDSNLKRLTITSFESSQWQICEMYLSALANFMEVFEIPLASSHRLLSKEIEQTRVKGARDPTALSRVGLQVRQFDLSLVSFERRLLEESREAFRHLTLPLVELMEAAVGLEGSCRLTRGGGAKDVYTARLLASLSQVAALRLLPMTVPSERERERTQQQAEDEGDGGGLRQRSVPQAASSPLTLPLRRLSLGPPPSETIVEQASQEEQGAAEGRDSRQGRKKKGGEAGGEAQKEQRKEEKGKGEREGGVERELSSSAEEMTTSLQFSPSDLTNIQRNLSHRLPGVRRLANRAFHWFELAFRLILKVARPCLGGRRRILLTNERVGRSAGQDSEVETPGEGESFIGECLGHQGAWNALDAGGSLQGLSEAKRGDGSAEKERAKAAQSERDLDEDFVQVLKAFQNRGLMRSLSNLIWSWFHARNWLQPARLEDISKLQEVVDAHRQRLRRAIRTQGLRAAQIYLSRLVVFHEMAEGDGEEELGGGQAKGNGPGEETAASNSSRKAVSSHSADTAETHKPTKRSIRPFLSPHERQLKSLRTTWSHTQLCARYFHTVPLLLSAACAQLVCPHWAQSHALLVAFGQGMQKRLLSVERLRLELAGSNITEEGSLDSKVFIFVCSFWNLHGFTEEKLKTVFRQS</sequence>
<protein>
    <submittedName>
        <fullName evidence="2">Uncharacterized protein</fullName>
    </submittedName>
</protein>